<keyword evidence="2" id="KW-1133">Transmembrane helix</keyword>
<feature type="region of interest" description="Disordered" evidence="1">
    <location>
        <begin position="225"/>
        <end position="258"/>
    </location>
</feature>
<proteinExistence type="predicted"/>
<reference evidence="3" key="2">
    <citation type="journal article" date="2023" name="Proc. Natl. Acad. Sci. U.S.A.">
        <title>A global phylogenomic analysis of the shiitake genus Lentinula.</title>
        <authorList>
            <person name="Sierra-Patev S."/>
            <person name="Min B."/>
            <person name="Naranjo-Ortiz M."/>
            <person name="Looney B."/>
            <person name="Konkel Z."/>
            <person name="Slot J.C."/>
            <person name="Sakamoto Y."/>
            <person name="Steenwyk J.L."/>
            <person name="Rokas A."/>
            <person name="Carro J."/>
            <person name="Camarero S."/>
            <person name="Ferreira P."/>
            <person name="Molpeceres G."/>
            <person name="Ruiz-Duenas F.J."/>
            <person name="Serrano A."/>
            <person name="Henrissat B."/>
            <person name="Drula E."/>
            <person name="Hughes K.W."/>
            <person name="Mata J.L."/>
            <person name="Ishikawa N.K."/>
            <person name="Vargas-Isla R."/>
            <person name="Ushijima S."/>
            <person name="Smith C.A."/>
            <person name="Donoghue J."/>
            <person name="Ahrendt S."/>
            <person name="Andreopoulos W."/>
            <person name="He G."/>
            <person name="LaButti K."/>
            <person name="Lipzen A."/>
            <person name="Ng V."/>
            <person name="Riley R."/>
            <person name="Sandor L."/>
            <person name="Barry K."/>
            <person name="Martinez A.T."/>
            <person name="Xiao Y."/>
            <person name="Gibbons J.G."/>
            <person name="Terashima K."/>
            <person name="Grigoriev I.V."/>
            <person name="Hibbett D."/>
        </authorList>
    </citation>
    <scope>NUCLEOTIDE SEQUENCE</scope>
    <source>
        <strain evidence="3">Sp2 HRB7682 ss15</strain>
    </source>
</reference>
<evidence type="ECO:0000313" key="4">
    <source>
        <dbReference type="Proteomes" id="UP001150238"/>
    </source>
</evidence>
<feature type="transmembrane region" description="Helical" evidence="2">
    <location>
        <begin position="265"/>
        <end position="291"/>
    </location>
</feature>
<dbReference type="Proteomes" id="UP001150238">
    <property type="component" value="Unassembled WGS sequence"/>
</dbReference>
<organism evidence="3 4">
    <name type="scientific">Lentinula lateritia</name>
    <dbReference type="NCBI Taxonomy" id="40482"/>
    <lineage>
        <taxon>Eukaryota</taxon>
        <taxon>Fungi</taxon>
        <taxon>Dikarya</taxon>
        <taxon>Basidiomycota</taxon>
        <taxon>Agaricomycotina</taxon>
        <taxon>Agaricomycetes</taxon>
        <taxon>Agaricomycetidae</taxon>
        <taxon>Agaricales</taxon>
        <taxon>Marasmiineae</taxon>
        <taxon>Omphalotaceae</taxon>
        <taxon>Lentinula</taxon>
    </lineage>
</organism>
<feature type="region of interest" description="Disordered" evidence="1">
    <location>
        <begin position="383"/>
        <end position="409"/>
    </location>
</feature>
<keyword evidence="2" id="KW-0812">Transmembrane</keyword>
<dbReference type="AlphaFoldDB" id="A0A9W9DVL1"/>
<name>A0A9W9DVL1_9AGAR</name>
<protein>
    <submittedName>
        <fullName evidence="3">Uncharacterized protein</fullName>
    </submittedName>
</protein>
<feature type="region of interest" description="Disordered" evidence="1">
    <location>
        <begin position="330"/>
        <end position="349"/>
    </location>
</feature>
<feature type="compositionally biased region" description="Low complexity" evidence="1">
    <location>
        <begin position="14"/>
        <end position="26"/>
    </location>
</feature>
<evidence type="ECO:0000256" key="1">
    <source>
        <dbReference type="SAM" id="MobiDB-lite"/>
    </source>
</evidence>
<feature type="compositionally biased region" description="Polar residues" evidence="1">
    <location>
        <begin position="399"/>
        <end position="409"/>
    </location>
</feature>
<evidence type="ECO:0000256" key="2">
    <source>
        <dbReference type="SAM" id="Phobius"/>
    </source>
</evidence>
<reference evidence="3" key="1">
    <citation type="submission" date="2022-08" db="EMBL/GenBank/DDBJ databases">
        <authorList>
            <consortium name="DOE Joint Genome Institute"/>
            <person name="Min B."/>
            <person name="Riley R."/>
            <person name="Sierra-Patev S."/>
            <person name="Naranjo-Ortiz M."/>
            <person name="Looney B."/>
            <person name="Konkel Z."/>
            <person name="Slot J.C."/>
            <person name="Sakamoto Y."/>
            <person name="Steenwyk J.L."/>
            <person name="Rokas A."/>
            <person name="Carro J."/>
            <person name="Camarero S."/>
            <person name="Ferreira P."/>
            <person name="Molpeceres G."/>
            <person name="Ruiz-Duenas F.J."/>
            <person name="Serrano A."/>
            <person name="Henrissat B."/>
            <person name="Drula E."/>
            <person name="Hughes K.W."/>
            <person name="Mata J.L."/>
            <person name="Ishikawa N.K."/>
            <person name="Vargas-Isla R."/>
            <person name="Ushijima S."/>
            <person name="Smith C.A."/>
            <person name="Ahrendt S."/>
            <person name="Andreopoulos W."/>
            <person name="He G."/>
            <person name="Labutti K."/>
            <person name="Lipzen A."/>
            <person name="Ng V."/>
            <person name="Sandor L."/>
            <person name="Barry K."/>
            <person name="Martinez A.T."/>
            <person name="Xiao Y."/>
            <person name="Gibbons J.G."/>
            <person name="Terashima K."/>
            <person name="Hibbett D.S."/>
            <person name="Grigoriev I.V."/>
        </authorList>
    </citation>
    <scope>NUCLEOTIDE SEQUENCE</scope>
    <source>
        <strain evidence="3">Sp2 HRB7682 ss15</strain>
    </source>
</reference>
<comment type="caution">
    <text evidence="3">The sequence shown here is derived from an EMBL/GenBank/DDBJ whole genome shotgun (WGS) entry which is preliminary data.</text>
</comment>
<gene>
    <name evidence="3" type="ORF">C8J55DRAFT_558488</name>
</gene>
<evidence type="ECO:0000313" key="3">
    <source>
        <dbReference type="EMBL" id="KAJ4486518.1"/>
    </source>
</evidence>
<dbReference type="EMBL" id="JANVFS010000010">
    <property type="protein sequence ID" value="KAJ4486518.1"/>
    <property type="molecule type" value="Genomic_DNA"/>
</dbReference>
<keyword evidence="2" id="KW-0472">Membrane</keyword>
<accession>A0A9W9DVL1</accession>
<feature type="compositionally biased region" description="Low complexity" evidence="1">
    <location>
        <begin position="225"/>
        <end position="253"/>
    </location>
</feature>
<feature type="compositionally biased region" description="Polar residues" evidence="1">
    <location>
        <begin position="1"/>
        <end position="13"/>
    </location>
</feature>
<sequence length="434" mass="45419">MSSSAGPRTTVHQASTSIAISPSPTSCTRGQGSISLSMIQLSHELHNVCLQRVIFRSLSRMIDPMNIIPFLCLFLYIPISLAHPPPSHTLDFAIDPTITVGQSFPATWGWNGLEGSISHSLIVMVGQKITTTSTASPGVKTGVIQLQVSESGSYQATLTMMFQGGSVSQTAQFIAALASVTTTSSGQTNAIGFTGPSTSISSSTTSGSIPSAGVGITPMPTVPASSAATSTYSNTQSTGFTSSPGSGNSSATSNMPPPTASQSNIVGVILGTIFGSLSACLLFAILAYCIWQRRSRRRTLSRRNTLSNLSSKEFYPDRMTANAIPSIKHFPGQEVDEGNWDAHTESSLTPSDSVSRVVWSFSQGKKARPLATSTTLTVHTEESVTAAANDNGESKSDVTTESGRYSSANADLPFKIPTIMMTAATPSPPSTTVS</sequence>
<feature type="region of interest" description="Disordered" evidence="1">
    <location>
        <begin position="1"/>
        <end position="27"/>
    </location>
</feature>